<dbReference type="VEuPathDB" id="FungiDB:EYZ11_001960"/>
<evidence type="ECO:0000313" key="2">
    <source>
        <dbReference type="Proteomes" id="UP000308092"/>
    </source>
</evidence>
<dbReference type="EMBL" id="SOSA01000041">
    <property type="protein sequence ID" value="THC98530.1"/>
    <property type="molecule type" value="Genomic_DNA"/>
</dbReference>
<comment type="caution">
    <text evidence="1">The sequence shown here is derived from an EMBL/GenBank/DDBJ whole genome shotgun (WGS) entry which is preliminary data.</text>
</comment>
<name>A0A4S3JSN4_9EURO</name>
<dbReference type="STRING" id="1220188.A0A4S3JSN4"/>
<dbReference type="AlphaFoldDB" id="A0A4S3JSN4"/>
<keyword evidence="2" id="KW-1185">Reference proteome</keyword>
<sequence>MASLFPAIARDFDPSSLIIVEDLLQTKPKVLRRVKGIGGDEDELLANLNISLKVGRLDRAAAIVSRLGEHYPVGSPEYLAIHNRYLEEMVSHMVVTRQHNMVLPLQRWFEVDMPSGGVQPNATTYAVMIRMALRMLHGAKRDRTVRRYWDLAKKIGVEEEVLAVPVLSELELGELSEVGTRMLPRNMQR</sequence>
<gene>
    <name evidence="1" type="ORF">EYZ11_001960</name>
</gene>
<evidence type="ECO:0000313" key="1">
    <source>
        <dbReference type="EMBL" id="THC98530.1"/>
    </source>
</evidence>
<dbReference type="Proteomes" id="UP000308092">
    <property type="component" value="Unassembled WGS sequence"/>
</dbReference>
<reference evidence="1 2" key="1">
    <citation type="submission" date="2019-03" db="EMBL/GenBank/DDBJ databases">
        <title>The genome sequence of a newly discovered highly antifungal drug resistant Aspergillus species, Aspergillus tanneri NIH 1004.</title>
        <authorList>
            <person name="Mounaud S."/>
            <person name="Singh I."/>
            <person name="Joardar V."/>
            <person name="Pakala S."/>
            <person name="Pakala S."/>
            <person name="Venepally P."/>
            <person name="Hoover J."/>
            <person name="Nierman W."/>
            <person name="Chung J."/>
            <person name="Losada L."/>
        </authorList>
    </citation>
    <scope>NUCLEOTIDE SEQUENCE [LARGE SCALE GENOMIC DNA]</scope>
    <source>
        <strain evidence="1 2">NIH1004</strain>
    </source>
</reference>
<protein>
    <submittedName>
        <fullName evidence="1">Uncharacterized protein</fullName>
    </submittedName>
</protein>
<proteinExistence type="predicted"/>
<organism evidence="1 2">
    <name type="scientific">Aspergillus tanneri</name>
    <dbReference type="NCBI Taxonomy" id="1220188"/>
    <lineage>
        <taxon>Eukaryota</taxon>
        <taxon>Fungi</taxon>
        <taxon>Dikarya</taxon>
        <taxon>Ascomycota</taxon>
        <taxon>Pezizomycotina</taxon>
        <taxon>Eurotiomycetes</taxon>
        <taxon>Eurotiomycetidae</taxon>
        <taxon>Eurotiales</taxon>
        <taxon>Aspergillaceae</taxon>
        <taxon>Aspergillus</taxon>
        <taxon>Aspergillus subgen. Circumdati</taxon>
    </lineage>
</organism>
<accession>A0A4S3JSN4</accession>